<dbReference type="Proteomes" id="UP001148629">
    <property type="component" value="Unassembled WGS sequence"/>
</dbReference>
<gene>
    <name evidence="1" type="ORF">NM208_g16727</name>
</gene>
<dbReference type="EMBL" id="JANRMS010005400">
    <property type="protein sequence ID" value="KAJ3502443.1"/>
    <property type="molecule type" value="Genomic_DNA"/>
</dbReference>
<proteinExistence type="predicted"/>
<accession>A0ACC1RB90</accession>
<evidence type="ECO:0000313" key="1">
    <source>
        <dbReference type="EMBL" id="KAJ3502443.1"/>
    </source>
</evidence>
<reference evidence="1" key="1">
    <citation type="submission" date="2022-08" db="EMBL/GenBank/DDBJ databases">
        <title>Genome Sequence of Fusarium decemcellulare.</title>
        <authorList>
            <person name="Buettner E."/>
        </authorList>
    </citation>
    <scope>NUCLEOTIDE SEQUENCE</scope>
    <source>
        <strain evidence="1">Babe19</strain>
    </source>
</reference>
<comment type="caution">
    <text evidence="1">The sequence shown here is derived from an EMBL/GenBank/DDBJ whole genome shotgun (WGS) entry which is preliminary data.</text>
</comment>
<protein>
    <submittedName>
        <fullName evidence="1">Uncharacterized protein</fullName>
    </submittedName>
</protein>
<organism evidence="1 2">
    <name type="scientific">Fusarium decemcellulare</name>
    <dbReference type="NCBI Taxonomy" id="57161"/>
    <lineage>
        <taxon>Eukaryota</taxon>
        <taxon>Fungi</taxon>
        <taxon>Dikarya</taxon>
        <taxon>Ascomycota</taxon>
        <taxon>Pezizomycotina</taxon>
        <taxon>Sordariomycetes</taxon>
        <taxon>Hypocreomycetidae</taxon>
        <taxon>Hypocreales</taxon>
        <taxon>Nectriaceae</taxon>
        <taxon>Fusarium</taxon>
        <taxon>Fusarium decemcellulare species complex</taxon>
    </lineage>
</organism>
<sequence length="244" mass="27187">MSNVYKPSVFILLTLGKYAIASSPPNGTELVEQLLLDYSVYDVVNDAIGMPVIEPWAIEYVSALQEKRYGDATVLESITEDAMGYKANAPEQYAEAVSFYANSSSKDIHTDVLNVISRVSRQDVSALQERVTYSIRCSGDHLAYQSSCLRILDNMPKPKRLIGDVRRVAVYNSCHLRVGPYTSAPDLTYYTAHAVARLIEEQCSRVPACCDSVKISANTDLLERKYDSDVDITKIVENQEMLLP</sequence>
<evidence type="ECO:0000313" key="2">
    <source>
        <dbReference type="Proteomes" id="UP001148629"/>
    </source>
</evidence>
<name>A0ACC1RB90_9HYPO</name>
<keyword evidence="2" id="KW-1185">Reference proteome</keyword>